<dbReference type="InterPro" id="IPR012674">
    <property type="entry name" value="Calycin"/>
</dbReference>
<dbReference type="Proteomes" id="UP000594260">
    <property type="component" value="Unplaced"/>
</dbReference>
<feature type="signal peptide" evidence="1">
    <location>
        <begin position="1"/>
        <end position="19"/>
    </location>
</feature>
<proteinExistence type="predicted"/>
<evidence type="ECO:0000313" key="2">
    <source>
        <dbReference type="EnsemblMetazoa" id="XP_022653344"/>
    </source>
</evidence>
<accession>A0A7M7JKI9</accession>
<keyword evidence="1" id="KW-0732">Signal</keyword>
<dbReference type="RefSeq" id="XP_022653344.1">
    <property type="nucleotide sequence ID" value="XM_022797609.1"/>
</dbReference>
<dbReference type="EnsemblMetazoa" id="XM_022797609">
    <property type="protein sequence ID" value="XP_022653344"/>
    <property type="gene ID" value="LOC111247065"/>
</dbReference>
<dbReference type="AlphaFoldDB" id="A0A7M7JKI9"/>
<evidence type="ECO:0000256" key="1">
    <source>
        <dbReference type="SAM" id="SignalP"/>
    </source>
</evidence>
<evidence type="ECO:0000313" key="3">
    <source>
        <dbReference type="Proteomes" id="UP000594260"/>
    </source>
</evidence>
<dbReference type="InParanoid" id="A0A7M7JKI9"/>
<dbReference type="KEGG" id="vde:111247065"/>
<dbReference type="Gene3D" id="2.40.128.20">
    <property type="match status" value="1"/>
</dbReference>
<keyword evidence="3" id="KW-1185">Reference proteome</keyword>
<feature type="chain" id="PRO_5029902873" evidence="1">
    <location>
        <begin position="20"/>
        <end position="173"/>
    </location>
</feature>
<dbReference type="SUPFAM" id="SSF50814">
    <property type="entry name" value="Lipocalins"/>
    <property type="match status" value="1"/>
</dbReference>
<name>A0A7M7JKI9_VARDE</name>
<sequence>MKLTSQLLVFVTCVVVILGQKVLDELFDFDQYKNLKFYVTHRGGLIVPGKVIRRKDASCVTTSIEENREKGNFTYIVELMEQNQAARVTHPAYPLEDGFAFVALSGDTITVKVIGTDYSNYSIVTYNFGERSYHIVMVANWMANSIVRQRFFEITGRALASLEVIDNRGCQRT</sequence>
<reference evidence="2" key="1">
    <citation type="submission" date="2021-01" db="UniProtKB">
        <authorList>
            <consortium name="EnsemblMetazoa"/>
        </authorList>
    </citation>
    <scope>IDENTIFICATION</scope>
</reference>
<dbReference type="GeneID" id="111247065"/>
<organism evidence="2 3">
    <name type="scientific">Varroa destructor</name>
    <name type="common">Honeybee mite</name>
    <dbReference type="NCBI Taxonomy" id="109461"/>
    <lineage>
        <taxon>Eukaryota</taxon>
        <taxon>Metazoa</taxon>
        <taxon>Ecdysozoa</taxon>
        <taxon>Arthropoda</taxon>
        <taxon>Chelicerata</taxon>
        <taxon>Arachnida</taxon>
        <taxon>Acari</taxon>
        <taxon>Parasitiformes</taxon>
        <taxon>Mesostigmata</taxon>
        <taxon>Gamasina</taxon>
        <taxon>Dermanyssoidea</taxon>
        <taxon>Varroidae</taxon>
        <taxon>Varroa</taxon>
    </lineage>
</organism>
<protein>
    <submittedName>
        <fullName evidence="2">Uncharacterized protein</fullName>
    </submittedName>
</protein>